<dbReference type="Pfam" id="PF03576">
    <property type="entry name" value="Peptidase_S58"/>
    <property type="match status" value="1"/>
</dbReference>
<comment type="caution">
    <text evidence="3">The sequence shown here is derived from an EMBL/GenBank/DDBJ whole genome shotgun (WGS) entry which is preliminary data.</text>
</comment>
<dbReference type="EMBL" id="JBHRSL010000027">
    <property type="protein sequence ID" value="MFC3053542.1"/>
    <property type="molecule type" value="Genomic_DNA"/>
</dbReference>
<name>A0ABV7D950_9PROT</name>
<dbReference type="RefSeq" id="WP_194215504.1">
    <property type="nucleotide sequence ID" value="NZ_CP061205.1"/>
</dbReference>
<accession>A0ABV7D950</accession>
<organism evidence="3 4">
    <name type="scientific">Kordiimonas pumila</name>
    <dbReference type="NCBI Taxonomy" id="2161677"/>
    <lineage>
        <taxon>Bacteria</taxon>
        <taxon>Pseudomonadati</taxon>
        <taxon>Pseudomonadota</taxon>
        <taxon>Alphaproteobacteria</taxon>
        <taxon>Kordiimonadales</taxon>
        <taxon>Kordiimonadaceae</taxon>
        <taxon>Kordiimonas</taxon>
    </lineage>
</organism>
<dbReference type="SUPFAM" id="SSF56266">
    <property type="entry name" value="DmpA/ArgJ-like"/>
    <property type="match status" value="1"/>
</dbReference>
<dbReference type="PANTHER" id="PTHR36512:SF3">
    <property type="entry name" value="BLR5678 PROTEIN"/>
    <property type="match status" value="1"/>
</dbReference>
<feature type="chain" id="PRO_5045101444" evidence="2">
    <location>
        <begin position="17"/>
        <end position="459"/>
    </location>
</feature>
<gene>
    <name evidence="3" type="ORF">ACFOKA_16705</name>
</gene>
<sequence>MLNKKLALSLSSFAIAATLTLSGAASDQAALKPVVNKGEKFLSYDWPILKIGTAEYSEGPTGVTVFHFDKKVYSAIDVRGGGPGTVNAPYMQLGYDMPELDTVVLSGGSWYGLEAVTAVASALKDDDIRDGGAFTNPPNIAMSVGSIIFDFGGRRLNEIYPDKKLAQAAFRAAEHGKFPLGAEGAGRFAVTGGYVGCNAKSGQGAAFRQIGDLKIMAFTVVNALGMVTDRDGSLVACYKGESWPTNLKTSEVLQAFPDSKRSDWSGVGASEGKKRENTTVSLVVVNQKMEVAELERLAMQVHTSMGRALQPFASIYDGDVLYAVSTAELETPELPAIDVGTIASEVMWDAVLASVPEQPKADTPAENLKIKASKLKSYVGNYTFSQFVSVNVTEKDGALYAQASGTRPAYAIGVEEAVPLVPVSENSFMVPGRYPLTLSFAQKGELVLNPGHWQQVGKR</sequence>
<dbReference type="Proteomes" id="UP001595444">
    <property type="component" value="Unassembled WGS sequence"/>
</dbReference>
<dbReference type="PANTHER" id="PTHR36512">
    <property type="entry name" value="D-AMINOPEPTIDASE"/>
    <property type="match status" value="1"/>
</dbReference>
<comment type="similarity">
    <text evidence="1">Belongs to the peptidase S58 family.</text>
</comment>
<keyword evidence="2" id="KW-0732">Signal</keyword>
<evidence type="ECO:0000256" key="1">
    <source>
        <dbReference type="ARBA" id="ARBA00007068"/>
    </source>
</evidence>
<dbReference type="Gene3D" id="3.60.70.12">
    <property type="entry name" value="L-amino peptidase D-ALA esterase/amidase"/>
    <property type="match status" value="1"/>
</dbReference>
<evidence type="ECO:0000313" key="3">
    <source>
        <dbReference type="EMBL" id="MFC3053542.1"/>
    </source>
</evidence>
<dbReference type="InterPro" id="IPR005321">
    <property type="entry name" value="Peptidase_S58_DmpA"/>
</dbReference>
<protein>
    <submittedName>
        <fullName evidence="3">P1 family peptidase</fullName>
    </submittedName>
</protein>
<evidence type="ECO:0000313" key="4">
    <source>
        <dbReference type="Proteomes" id="UP001595444"/>
    </source>
</evidence>
<evidence type="ECO:0000256" key="2">
    <source>
        <dbReference type="SAM" id="SignalP"/>
    </source>
</evidence>
<dbReference type="InterPro" id="IPR016117">
    <property type="entry name" value="ArgJ-like_dom_sf"/>
</dbReference>
<proteinExistence type="inferred from homology"/>
<feature type="signal peptide" evidence="2">
    <location>
        <begin position="1"/>
        <end position="16"/>
    </location>
</feature>
<reference evidence="4" key="1">
    <citation type="journal article" date="2019" name="Int. J. Syst. Evol. Microbiol.">
        <title>The Global Catalogue of Microorganisms (GCM) 10K type strain sequencing project: providing services to taxonomists for standard genome sequencing and annotation.</title>
        <authorList>
            <consortium name="The Broad Institute Genomics Platform"/>
            <consortium name="The Broad Institute Genome Sequencing Center for Infectious Disease"/>
            <person name="Wu L."/>
            <person name="Ma J."/>
        </authorList>
    </citation>
    <scope>NUCLEOTIDE SEQUENCE [LARGE SCALE GENOMIC DNA]</scope>
    <source>
        <strain evidence="4">KCTC 62164</strain>
    </source>
</reference>
<keyword evidence="4" id="KW-1185">Reference proteome</keyword>